<sequence>MLSIKNLCVSLDGSRILRDVSIDVPENQVFCLMGRNGVGKTTTLKSIVGIHRPTSGCIIFKGKDISQMPAEDRARAGIGYVPQGRGIFPHLTVEENLFIGAIAQGKKPGRSLERIYSLFPILKDFLSRKGGMLSGGQQQQLSIARALLTEPDLLILDEPTEGIQPNIIDQIGDALKLLRRGGHHNEPGLMAEAVQLLKKLRDESDYPEPALIEKLSDDINEMRRVGAERNAAAFTELSRTFEAIRQKGPHEGNLLGEEIANALDQLHSEKSMTILLVEQYLDFCKELADNFAILDRGSVVARGSVNELTDEVVREHLTV</sequence>
<organism evidence="7 8">
    <name type="scientific">Terrimicrobium sacchariphilum</name>
    <dbReference type="NCBI Taxonomy" id="690879"/>
    <lineage>
        <taxon>Bacteria</taxon>
        <taxon>Pseudomonadati</taxon>
        <taxon>Verrucomicrobiota</taxon>
        <taxon>Terrimicrobiia</taxon>
        <taxon>Terrimicrobiales</taxon>
        <taxon>Terrimicrobiaceae</taxon>
        <taxon>Terrimicrobium</taxon>
    </lineage>
</organism>
<dbReference type="PANTHER" id="PTHR43820:SF5">
    <property type="entry name" value="HIGH-AFFINITY BRANCHED-CHAIN AMINO ACID TRANSPORT ATP-BINDING PROTEIN"/>
    <property type="match status" value="1"/>
</dbReference>
<evidence type="ECO:0000256" key="1">
    <source>
        <dbReference type="ARBA" id="ARBA00005417"/>
    </source>
</evidence>
<evidence type="ECO:0000256" key="3">
    <source>
        <dbReference type="ARBA" id="ARBA00022741"/>
    </source>
</evidence>
<dbReference type="InterPro" id="IPR003439">
    <property type="entry name" value="ABC_transporter-like_ATP-bd"/>
</dbReference>
<dbReference type="InterPro" id="IPR027417">
    <property type="entry name" value="P-loop_NTPase"/>
</dbReference>
<reference evidence="8" key="1">
    <citation type="journal article" date="2017" name="Genome Announc.">
        <title>Draft Genome Sequence of Terrimicrobium sacchariphilum NM-5T, a Facultative Anaerobic Soil Bacterium of the Class Spartobacteria.</title>
        <authorList>
            <person name="Qiu Y.L."/>
            <person name="Tourlousse D.M."/>
            <person name="Matsuura N."/>
            <person name="Ohashi A."/>
            <person name="Sekiguchi Y."/>
        </authorList>
    </citation>
    <scope>NUCLEOTIDE SEQUENCE [LARGE SCALE GENOMIC DNA]</scope>
    <source>
        <strain evidence="8">NM-5</strain>
    </source>
</reference>
<dbReference type="SMART" id="SM00382">
    <property type="entry name" value="AAA"/>
    <property type="match status" value="1"/>
</dbReference>
<name>A0A146G457_TERSA</name>
<accession>A0A146G457</accession>
<evidence type="ECO:0000259" key="6">
    <source>
        <dbReference type="PROSITE" id="PS50893"/>
    </source>
</evidence>
<keyword evidence="5" id="KW-0029">Amino-acid transport</keyword>
<dbReference type="SUPFAM" id="SSF52540">
    <property type="entry name" value="P-loop containing nucleoside triphosphate hydrolases"/>
    <property type="match status" value="2"/>
</dbReference>
<comment type="caution">
    <text evidence="7">The sequence shown here is derived from an EMBL/GenBank/DDBJ whole genome shotgun (WGS) entry which is preliminary data.</text>
</comment>
<dbReference type="AlphaFoldDB" id="A0A146G457"/>
<dbReference type="GO" id="GO:0015658">
    <property type="term" value="F:branched-chain amino acid transmembrane transporter activity"/>
    <property type="evidence" value="ECO:0007669"/>
    <property type="project" value="TreeGrafter"/>
</dbReference>
<dbReference type="InterPro" id="IPR052156">
    <property type="entry name" value="BCAA_Transport_ATP-bd_LivF"/>
</dbReference>
<proteinExistence type="inferred from homology"/>
<evidence type="ECO:0000256" key="5">
    <source>
        <dbReference type="ARBA" id="ARBA00022970"/>
    </source>
</evidence>
<dbReference type="PANTHER" id="PTHR43820">
    <property type="entry name" value="HIGH-AFFINITY BRANCHED-CHAIN AMINO ACID TRANSPORT ATP-BINDING PROTEIN LIVF"/>
    <property type="match status" value="1"/>
</dbReference>
<dbReference type="CDD" id="cd03224">
    <property type="entry name" value="ABC_TM1139_LivF_branched"/>
    <property type="match status" value="1"/>
</dbReference>
<protein>
    <submittedName>
        <fullName evidence="7">ABC-type branched-chain amino acid transport system</fullName>
    </submittedName>
</protein>
<keyword evidence="8" id="KW-1185">Reference proteome</keyword>
<feature type="domain" description="ABC transporter" evidence="6">
    <location>
        <begin position="2"/>
        <end position="234"/>
    </location>
</feature>
<evidence type="ECO:0000256" key="4">
    <source>
        <dbReference type="ARBA" id="ARBA00022840"/>
    </source>
</evidence>
<keyword evidence="4" id="KW-0067">ATP-binding</keyword>
<dbReference type="PROSITE" id="PS50893">
    <property type="entry name" value="ABC_TRANSPORTER_2"/>
    <property type="match status" value="1"/>
</dbReference>
<dbReference type="Pfam" id="PF00005">
    <property type="entry name" value="ABC_tran"/>
    <property type="match status" value="1"/>
</dbReference>
<dbReference type="InterPro" id="IPR003593">
    <property type="entry name" value="AAA+_ATPase"/>
</dbReference>
<keyword evidence="2" id="KW-0813">Transport</keyword>
<dbReference type="OrthoDB" id="9779136at2"/>
<dbReference type="Gene3D" id="3.40.50.300">
    <property type="entry name" value="P-loop containing nucleotide triphosphate hydrolases"/>
    <property type="match status" value="2"/>
</dbReference>
<evidence type="ECO:0000256" key="2">
    <source>
        <dbReference type="ARBA" id="ARBA00022448"/>
    </source>
</evidence>
<dbReference type="RefSeq" id="WP_075077693.1">
    <property type="nucleotide sequence ID" value="NZ_BDCO01000002.1"/>
</dbReference>
<dbReference type="GO" id="GO:0016887">
    <property type="term" value="F:ATP hydrolysis activity"/>
    <property type="evidence" value="ECO:0007669"/>
    <property type="project" value="InterPro"/>
</dbReference>
<evidence type="ECO:0000313" key="7">
    <source>
        <dbReference type="EMBL" id="GAT31814.1"/>
    </source>
</evidence>
<dbReference type="GO" id="GO:0015807">
    <property type="term" value="P:L-amino acid transport"/>
    <property type="evidence" value="ECO:0007669"/>
    <property type="project" value="TreeGrafter"/>
</dbReference>
<comment type="similarity">
    <text evidence="1">Belongs to the ABC transporter superfamily.</text>
</comment>
<dbReference type="Proteomes" id="UP000076023">
    <property type="component" value="Unassembled WGS sequence"/>
</dbReference>
<dbReference type="STRING" id="690879.TSACC_2208"/>
<dbReference type="EMBL" id="BDCO01000002">
    <property type="protein sequence ID" value="GAT31814.1"/>
    <property type="molecule type" value="Genomic_DNA"/>
</dbReference>
<keyword evidence="3" id="KW-0547">Nucleotide-binding</keyword>
<dbReference type="InParanoid" id="A0A146G457"/>
<evidence type="ECO:0000313" key="8">
    <source>
        <dbReference type="Proteomes" id="UP000076023"/>
    </source>
</evidence>
<dbReference type="GO" id="GO:0005524">
    <property type="term" value="F:ATP binding"/>
    <property type="evidence" value="ECO:0007669"/>
    <property type="project" value="UniProtKB-KW"/>
</dbReference>
<gene>
    <name evidence="7" type="ORF">TSACC_2208</name>
</gene>